<reference evidence="1" key="1">
    <citation type="submission" date="2020-05" db="EMBL/GenBank/DDBJ databases">
        <title>Mycena genomes resolve the evolution of fungal bioluminescence.</title>
        <authorList>
            <person name="Tsai I.J."/>
        </authorList>
    </citation>
    <scope>NUCLEOTIDE SEQUENCE</scope>
    <source>
        <strain evidence="1">160909Yilan</strain>
    </source>
</reference>
<dbReference type="AlphaFoldDB" id="A0A8H7CVF6"/>
<keyword evidence="2" id="KW-1185">Reference proteome</keyword>
<sequence>MPAGSAAVASQIGQCYLSLANSRTVGIPVLEQRANEHKQSALYVAEQTLDQGRLDYGFWYHQFKHISAYNAWVKDILKGIQGAITSQMDTLIPFAFPNSVLLTWANLDPAVPANKDWTPDNNKNTAMSNANLISIKSVATADLKAMPNRLVAPSYNSDFIA</sequence>
<dbReference type="OrthoDB" id="73875at2759"/>
<name>A0A8H7CVF6_9AGAR</name>
<dbReference type="EMBL" id="JACAZH010000015">
    <property type="protein sequence ID" value="KAF7349677.1"/>
    <property type="molecule type" value="Genomic_DNA"/>
</dbReference>
<evidence type="ECO:0000313" key="1">
    <source>
        <dbReference type="EMBL" id="KAF7349677.1"/>
    </source>
</evidence>
<accession>A0A8H7CVF6</accession>
<evidence type="ECO:0000313" key="2">
    <source>
        <dbReference type="Proteomes" id="UP000623467"/>
    </source>
</evidence>
<protein>
    <submittedName>
        <fullName evidence="1">Chitin-binding type-1 domain-containing protein</fullName>
    </submittedName>
</protein>
<organism evidence="1 2">
    <name type="scientific">Mycena sanguinolenta</name>
    <dbReference type="NCBI Taxonomy" id="230812"/>
    <lineage>
        <taxon>Eukaryota</taxon>
        <taxon>Fungi</taxon>
        <taxon>Dikarya</taxon>
        <taxon>Basidiomycota</taxon>
        <taxon>Agaricomycotina</taxon>
        <taxon>Agaricomycetes</taxon>
        <taxon>Agaricomycetidae</taxon>
        <taxon>Agaricales</taxon>
        <taxon>Marasmiineae</taxon>
        <taxon>Mycenaceae</taxon>
        <taxon>Mycena</taxon>
    </lineage>
</organism>
<gene>
    <name evidence="1" type="ORF">MSAN_01694300</name>
</gene>
<proteinExistence type="predicted"/>
<comment type="caution">
    <text evidence="1">The sequence shown here is derived from an EMBL/GenBank/DDBJ whole genome shotgun (WGS) entry which is preliminary data.</text>
</comment>
<dbReference type="Proteomes" id="UP000623467">
    <property type="component" value="Unassembled WGS sequence"/>
</dbReference>